<gene>
    <name evidence="12" type="ORF">CUN60_10480</name>
</gene>
<dbReference type="OrthoDB" id="9805604at2"/>
<comment type="subunit">
    <text evidence="4">Homotetramer.</text>
</comment>
<comment type="similarity">
    <text evidence="3">Belongs to the KdsC family.</text>
</comment>
<keyword evidence="7 11" id="KW-0479">Metal-binding</keyword>
<dbReference type="EC" id="3.1.3.45" evidence="5"/>
<accession>A0A2I7N8B5</accession>
<feature type="binding site" evidence="11">
    <location>
        <position position="21"/>
    </location>
    <ligand>
        <name>substrate</name>
    </ligand>
</feature>
<evidence type="ECO:0000256" key="3">
    <source>
        <dbReference type="ARBA" id="ARBA00005893"/>
    </source>
</evidence>
<dbReference type="SFLD" id="SFLDG01138">
    <property type="entry name" value="C1.6.2:_Deoxy-d-mannose-octulo"/>
    <property type="match status" value="1"/>
</dbReference>
<dbReference type="SFLD" id="SFLDG01136">
    <property type="entry name" value="C1.6:_Phosphoserine_Phosphatas"/>
    <property type="match status" value="1"/>
</dbReference>
<dbReference type="EMBL" id="CP024847">
    <property type="protein sequence ID" value="AUR52704.1"/>
    <property type="molecule type" value="Genomic_DNA"/>
</dbReference>
<evidence type="ECO:0000256" key="2">
    <source>
        <dbReference type="ARBA" id="ARBA00001946"/>
    </source>
</evidence>
<dbReference type="FunFam" id="3.40.50.1000:FF:000029">
    <property type="entry name" value="3-deoxy-D-manno-octulosonate 8-phosphate phosphatase KdsC"/>
    <property type="match status" value="1"/>
</dbReference>
<organism evidence="12 13">
    <name type="scientific">Aquella oligotrophica</name>
    <dbReference type="NCBI Taxonomy" id="2067065"/>
    <lineage>
        <taxon>Bacteria</taxon>
        <taxon>Pseudomonadati</taxon>
        <taxon>Pseudomonadota</taxon>
        <taxon>Betaproteobacteria</taxon>
        <taxon>Neisseriales</taxon>
        <taxon>Neisseriaceae</taxon>
        <taxon>Aquella</taxon>
    </lineage>
</organism>
<evidence type="ECO:0000256" key="10">
    <source>
        <dbReference type="ARBA" id="ARBA00031051"/>
    </source>
</evidence>
<keyword evidence="13" id="KW-1185">Reference proteome</keyword>
<dbReference type="Proteomes" id="UP000236655">
    <property type="component" value="Chromosome"/>
</dbReference>
<dbReference type="GO" id="GO:0046872">
    <property type="term" value="F:metal ion binding"/>
    <property type="evidence" value="ECO:0007669"/>
    <property type="project" value="UniProtKB-KW"/>
</dbReference>
<evidence type="ECO:0000256" key="8">
    <source>
        <dbReference type="ARBA" id="ARBA00022801"/>
    </source>
</evidence>
<sequence length="179" mass="19395">MTKKQVIAKARNIKVIATDVDGVLTEGFVFIKGDHEEPFGKFNIQDGLAISLAHKGGLKIVVISGRKSLATEARCHKLGIDFAYTGVNNKQEKLYQVAKELDISCSEIAYIGDDLIDLPAMVVAGLNFAPANAVDDVKKRVDYVSNISGGNGVLREVVELILKAQGSYDVILAEYLTKN</sequence>
<dbReference type="InterPro" id="IPR050793">
    <property type="entry name" value="CMP-NeuNAc_synthase"/>
</dbReference>
<evidence type="ECO:0000256" key="9">
    <source>
        <dbReference type="ARBA" id="ARBA00022842"/>
    </source>
</evidence>
<dbReference type="PANTHER" id="PTHR21485:SF3">
    <property type="entry name" value="N-ACYLNEURAMINATE CYTIDYLYLTRANSFERASE"/>
    <property type="match status" value="1"/>
</dbReference>
<reference evidence="13" key="1">
    <citation type="submission" date="2017-11" db="EMBL/GenBank/DDBJ databases">
        <authorList>
            <person name="Chan K.G."/>
            <person name="Lee L.S."/>
        </authorList>
    </citation>
    <scope>NUCLEOTIDE SEQUENCE [LARGE SCALE GENOMIC DNA]</scope>
    <source>
        <strain evidence="13">DSM 100970</strain>
    </source>
</reference>
<evidence type="ECO:0000313" key="12">
    <source>
        <dbReference type="EMBL" id="AUR52704.1"/>
    </source>
</evidence>
<name>A0A2I7N8B5_9NEIS</name>
<dbReference type="InterPro" id="IPR023214">
    <property type="entry name" value="HAD_sf"/>
</dbReference>
<dbReference type="NCBIfam" id="TIGR01670">
    <property type="entry name" value="KdsC-phosphatas"/>
    <property type="match status" value="1"/>
</dbReference>
<evidence type="ECO:0000256" key="4">
    <source>
        <dbReference type="ARBA" id="ARBA00011881"/>
    </source>
</evidence>
<dbReference type="Gene3D" id="3.40.50.1000">
    <property type="entry name" value="HAD superfamily/HAD-like"/>
    <property type="match status" value="1"/>
</dbReference>
<protein>
    <recommendedName>
        <fullName evidence="6">3-deoxy-D-manno-octulosonate 8-phosphate phosphatase KdsC</fullName>
        <ecNumber evidence="5">3.1.3.45</ecNumber>
    </recommendedName>
    <alternativeName>
        <fullName evidence="10">KDO 8-P phosphatase</fullName>
    </alternativeName>
</protein>
<feature type="binding site" evidence="11">
    <location>
        <position position="113"/>
    </location>
    <ligand>
        <name>Mg(2+)</name>
        <dbReference type="ChEBI" id="CHEBI:18420"/>
    </ligand>
</feature>
<evidence type="ECO:0000256" key="1">
    <source>
        <dbReference type="ARBA" id="ARBA00000898"/>
    </source>
</evidence>
<dbReference type="InterPro" id="IPR010023">
    <property type="entry name" value="KdsC_fam"/>
</dbReference>
<dbReference type="GO" id="GO:0008781">
    <property type="term" value="F:N-acylneuraminate cytidylyltransferase activity"/>
    <property type="evidence" value="ECO:0007669"/>
    <property type="project" value="TreeGrafter"/>
</dbReference>
<feature type="binding site" evidence="11">
    <location>
        <position position="19"/>
    </location>
    <ligand>
        <name>Mg(2+)</name>
        <dbReference type="ChEBI" id="CHEBI:18420"/>
    </ligand>
</feature>
<dbReference type="Pfam" id="PF08282">
    <property type="entry name" value="Hydrolase_3"/>
    <property type="match status" value="1"/>
</dbReference>
<dbReference type="RefSeq" id="WP_102951992.1">
    <property type="nucleotide sequence ID" value="NZ_CP024847.1"/>
</dbReference>
<dbReference type="PIRSF" id="PIRSF006118">
    <property type="entry name" value="KDO8-P_Ptase"/>
    <property type="match status" value="1"/>
</dbReference>
<evidence type="ECO:0000256" key="5">
    <source>
        <dbReference type="ARBA" id="ARBA00013066"/>
    </source>
</evidence>
<evidence type="ECO:0000256" key="11">
    <source>
        <dbReference type="PIRSR" id="PIRSR006118-2"/>
    </source>
</evidence>
<comment type="cofactor">
    <cofactor evidence="2 11">
        <name>Mg(2+)</name>
        <dbReference type="ChEBI" id="CHEBI:18420"/>
    </cofactor>
</comment>
<dbReference type="PANTHER" id="PTHR21485">
    <property type="entry name" value="HAD SUPERFAMILY MEMBERS CMAS AND KDSC"/>
    <property type="match status" value="1"/>
</dbReference>
<dbReference type="InterPro" id="IPR036412">
    <property type="entry name" value="HAD-like_sf"/>
</dbReference>
<keyword evidence="9 11" id="KW-0460">Magnesium</keyword>
<dbReference type="AlphaFoldDB" id="A0A2I7N8B5"/>
<keyword evidence="8" id="KW-0378">Hydrolase</keyword>
<dbReference type="KEGG" id="nba:CUN60_10480"/>
<comment type="catalytic activity">
    <reaction evidence="1">
        <text>3-deoxy-alpha-D-manno-2-octulosonate-8-phosphate + H2O = 3-deoxy-alpha-D-manno-oct-2-ulosonate + phosphate</text>
        <dbReference type="Rhea" id="RHEA:11500"/>
        <dbReference type="ChEBI" id="CHEBI:15377"/>
        <dbReference type="ChEBI" id="CHEBI:43474"/>
        <dbReference type="ChEBI" id="CHEBI:85985"/>
        <dbReference type="ChEBI" id="CHEBI:85986"/>
        <dbReference type="EC" id="3.1.3.45"/>
    </reaction>
</comment>
<proteinExistence type="inferred from homology"/>
<evidence type="ECO:0000256" key="7">
    <source>
        <dbReference type="ARBA" id="ARBA00022723"/>
    </source>
</evidence>
<dbReference type="SUPFAM" id="SSF56784">
    <property type="entry name" value="HAD-like"/>
    <property type="match status" value="1"/>
</dbReference>
<evidence type="ECO:0000256" key="6">
    <source>
        <dbReference type="ARBA" id="ARBA00020092"/>
    </source>
</evidence>
<evidence type="ECO:0000313" key="13">
    <source>
        <dbReference type="Proteomes" id="UP000236655"/>
    </source>
</evidence>
<dbReference type="SFLD" id="SFLDS00003">
    <property type="entry name" value="Haloacid_Dehalogenase"/>
    <property type="match status" value="1"/>
</dbReference>
<dbReference type="GO" id="GO:0019143">
    <property type="term" value="F:3-deoxy-manno-octulosonate-8-phosphatase activity"/>
    <property type="evidence" value="ECO:0007669"/>
    <property type="project" value="UniProtKB-EC"/>
</dbReference>